<organism evidence="1 2">
    <name type="scientific">Chitinophaga tropicalis</name>
    <dbReference type="NCBI Taxonomy" id="2683588"/>
    <lineage>
        <taxon>Bacteria</taxon>
        <taxon>Pseudomonadati</taxon>
        <taxon>Bacteroidota</taxon>
        <taxon>Chitinophagia</taxon>
        <taxon>Chitinophagales</taxon>
        <taxon>Chitinophagaceae</taxon>
        <taxon>Chitinophaga</taxon>
    </lineage>
</organism>
<dbReference type="EMBL" id="WRXN01000005">
    <property type="protein sequence ID" value="MVT09142.1"/>
    <property type="molecule type" value="Genomic_DNA"/>
</dbReference>
<keyword evidence="2" id="KW-1185">Reference proteome</keyword>
<evidence type="ECO:0008006" key="3">
    <source>
        <dbReference type="Google" id="ProtNLM"/>
    </source>
</evidence>
<gene>
    <name evidence="1" type="ORF">GO493_12790</name>
</gene>
<name>A0A7K1U459_9BACT</name>
<sequence length="962" mass="107506">MPSSTFPARDQSLLDFLTALGDDPNRANYDAEPDVFSFNFGKYSGKFILDENRSPVLLSYSALKVERDIGAENVLNWKITDPEGIQYYFGGDSARDQSHKTTFGTGCGKSFPSGSVTAWYLAKIIHPNNDTVYFDYSRVGMTYTTGISQTMYAKSDFQDVCNGSMVACGTIPNTTCLVALTSNMALLKEIRSTGGARLKFTYINRKDVADRLLSKIEFFSAGVSTALKTFELSYSYSFNSSYLNSYNGDSSYRYRPFLSQLAEYGNSIADQKVYGFSYLNLNNVAPRLSFAQDHYGYFNGQNNTTFIPKPSFPSMQDRFPSATANREINPAYAANGMLSKIIYPTGGSDSIIYGSNMVYKTYEVTPAPIVYSIGGTGNLNFSMVKRSSPDMPVAITQEVRIQGWCSFNPDAGYEYDDRHHLSSVTVVDVTNSATVYSITLRPGESFNKVLDFVTGNTYRVDVVSNGLPVTSYADFSYIPGNKTYRQGNLDAGGMRVEKVITKDHLSGTNKVKKYLYGTETDQGISSGGTIFEPSYDQYMDLQQPCSGSIPGCEFSHCYYYSLFSSSINNIYTYAQSPVSYSYVTESEGENFENGGTNHTYVIAPDIPGNSVLGNYIPSAPFTGYSWKNGLETITHTFRIEGGQTKSVQKVFNHYKEDTRINQEIRGYVVNKRREQTCFHTPVESSDFEAFDLLAYSYFPKWIYVDSTRTLTYTSDGQQYQEDVAVFTYGNKDHAELTATTKLKSAGDLESVESYYPQDVTYTGTEETARQALVSKHIIAPVMEQSVKVGGTQTYHMWTSYQVFPNGLVLPQSQKLQIAANPVEMGYIFYSYDNKGKLLEQSKSNDVHEVYLWGYNSRYPVAKVVGASYSAVISLVNQGVLDNPSDDQTLRTELQKIRTGLPSAQVITYTYKDLVGPTSTTDPAGRTIFYEYDNMGRLNVVRDQNGKILKVNDYRYQYPFSVN</sequence>
<comment type="caution">
    <text evidence="1">The sequence shown here is derived from an EMBL/GenBank/DDBJ whole genome shotgun (WGS) entry which is preliminary data.</text>
</comment>
<proteinExistence type="predicted"/>
<dbReference type="NCBIfam" id="TIGR01643">
    <property type="entry name" value="YD_repeat_2x"/>
    <property type="match status" value="1"/>
</dbReference>
<dbReference type="RefSeq" id="WP_157306572.1">
    <property type="nucleotide sequence ID" value="NZ_WRXN01000005.1"/>
</dbReference>
<reference evidence="1 2" key="1">
    <citation type="submission" date="2019-12" db="EMBL/GenBank/DDBJ databases">
        <title>Chitinophaga sp. strain ysch24 (GDMCC 1.1355), whole genome shotgun sequence.</title>
        <authorList>
            <person name="Zhang X."/>
        </authorList>
    </citation>
    <scope>NUCLEOTIDE SEQUENCE [LARGE SCALE GENOMIC DNA]</scope>
    <source>
        <strain evidence="2">ysch24</strain>
    </source>
</reference>
<dbReference type="AlphaFoldDB" id="A0A7K1U459"/>
<dbReference type="Proteomes" id="UP000461730">
    <property type="component" value="Unassembled WGS sequence"/>
</dbReference>
<evidence type="ECO:0000313" key="2">
    <source>
        <dbReference type="Proteomes" id="UP000461730"/>
    </source>
</evidence>
<accession>A0A7K1U459</accession>
<dbReference type="InterPro" id="IPR006530">
    <property type="entry name" value="YD"/>
</dbReference>
<evidence type="ECO:0000313" key="1">
    <source>
        <dbReference type="EMBL" id="MVT09142.1"/>
    </source>
</evidence>
<protein>
    <recommendedName>
        <fullName evidence="3">YD repeat-containing protein</fullName>
    </recommendedName>
</protein>